<dbReference type="Gene3D" id="3.40.50.12780">
    <property type="entry name" value="N-terminal domain of ligase-like"/>
    <property type="match status" value="1"/>
</dbReference>
<dbReference type="CDD" id="cd00833">
    <property type="entry name" value="PKS"/>
    <property type="match status" value="1"/>
</dbReference>
<dbReference type="SUPFAM" id="SSF53383">
    <property type="entry name" value="PLP-dependent transferases"/>
    <property type="match status" value="1"/>
</dbReference>
<dbReference type="Pfam" id="PF00109">
    <property type="entry name" value="ketoacyl-synt"/>
    <property type="match status" value="1"/>
</dbReference>
<dbReference type="NCBIfam" id="TIGR01733">
    <property type="entry name" value="AA-adenyl-dom"/>
    <property type="match status" value="1"/>
</dbReference>
<evidence type="ECO:0000256" key="2">
    <source>
        <dbReference type="ARBA" id="ARBA00022450"/>
    </source>
</evidence>
<dbReference type="InterPro" id="IPR045851">
    <property type="entry name" value="AMP-bd_C_sf"/>
</dbReference>
<keyword evidence="9" id="KW-1185">Reference proteome</keyword>
<evidence type="ECO:0000259" key="7">
    <source>
        <dbReference type="PROSITE" id="PS52004"/>
    </source>
</evidence>
<name>A0ABW0SJ00_9GAMM</name>
<dbReference type="InterPro" id="IPR006162">
    <property type="entry name" value="Ppantetheine_attach_site"/>
</dbReference>
<dbReference type="InterPro" id="IPR015421">
    <property type="entry name" value="PyrdxlP-dep_Trfase_major"/>
</dbReference>
<dbReference type="CDD" id="cd17643">
    <property type="entry name" value="A_NRPS_Cytc1-like"/>
    <property type="match status" value="1"/>
</dbReference>
<comment type="caution">
    <text evidence="8">The sequence shown here is derived from an EMBL/GenBank/DDBJ whole genome shotgun (WGS) entry which is preliminary data.</text>
</comment>
<evidence type="ECO:0000313" key="8">
    <source>
        <dbReference type="EMBL" id="MFC5568915.1"/>
    </source>
</evidence>
<dbReference type="InterPro" id="IPR050091">
    <property type="entry name" value="PKS_NRPS_Biosynth_Enz"/>
</dbReference>
<dbReference type="InterPro" id="IPR015424">
    <property type="entry name" value="PyrdxlP-dep_Trfase"/>
</dbReference>
<dbReference type="PANTHER" id="PTHR43775:SF51">
    <property type="entry name" value="INACTIVE PHENOLPHTHIOCEROL SYNTHESIS POLYKETIDE SYNTHASE TYPE I PKS1-RELATED"/>
    <property type="match status" value="1"/>
</dbReference>
<accession>A0ABW0SJ00</accession>
<dbReference type="InterPro" id="IPR016036">
    <property type="entry name" value="Malonyl_transacylase_ACP-bd"/>
</dbReference>
<dbReference type="InterPro" id="IPR020845">
    <property type="entry name" value="AMP-binding_CS"/>
</dbReference>
<evidence type="ECO:0000256" key="3">
    <source>
        <dbReference type="ARBA" id="ARBA00022553"/>
    </source>
</evidence>
<dbReference type="Pfam" id="PF00501">
    <property type="entry name" value="AMP-binding"/>
    <property type="match status" value="1"/>
</dbReference>
<dbReference type="PROSITE" id="PS00455">
    <property type="entry name" value="AMP_BINDING"/>
    <property type="match status" value="1"/>
</dbReference>
<dbReference type="Pfam" id="PF00202">
    <property type="entry name" value="Aminotran_3"/>
    <property type="match status" value="1"/>
</dbReference>
<dbReference type="SUPFAM" id="SSF47336">
    <property type="entry name" value="ACP-like"/>
    <property type="match status" value="2"/>
</dbReference>
<dbReference type="Gene3D" id="3.30.70.3290">
    <property type="match status" value="1"/>
</dbReference>
<dbReference type="Gene3D" id="3.40.640.10">
    <property type="entry name" value="Type I PLP-dependent aspartate aminotransferase-like (Major domain)"/>
    <property type="match status" value="1"/>
</dbReference>
<dbReference type="InterPro" id="IPR001227">
    <property type="entry name" value="Ac_transferase_dom_sf"/>
</dbReference>
<dbReference type="InterPro" id="IPR016035">
    <property type="entry name" value="Acyl_Trfase/lysoPLipase"/>
</dbReference>
<dbReference type="PROSITE" id="PS00606">
    <property type="entry name" value="KS3_1"/>
    <property type="match status" value="1"/>
</dbReference>
<dbReference type="Gene3D" id="3.40.366.10">
    <property type="entry name" value="Malonyl-Coenzyme A Acyl Carrier Protein, domain 2"/>
    <property type="match status" value="1"/>
</dbReference>
<dbReference type="RefSeq" id="WP_386752663.1">
    <property type="nucleotide sequence ID" value="NZ_JBHSNM010000001.1"/>
</dbReference>
<gene>
    <name evidence="8" type="ORF">ACFPN1_02410</name>
</gene>
<dbReference type="SUPFAM" id="SSF53901">
    <property type="entry name" value="Thiolase-like"/>
    <property type="match status" value="1"/>
</dbReference>
<dbReference type="InterPro" id="IPR010071">
    <property type="entry name" value="AA_adenyl_dom"/>
</dbReference>
<dbReference type="InterPro" id="IPR005814">
    <property type="entry name" value="Aminotrans_3"/>
</dbReference>
<sequence>MNQRSDSSSPRDLPPEGACITQQIEYQAALRPDAIAVTCDGVGLSYRELNSRANQLAHRLRRLGVGPETLVAIGLERSLEMVVGLLGILKAGGAYLPVDLAYPRERVQFMFEDARPTALLTSNSQREALPATDVPTLLLDDAAELASEPTHDPAPLATLDNLAYVIYTSGSTGKPKGCQVTHDNVARLFTATRHWYGFGPDDVWTFFHSHAFDFSVWEIWGALIHGGRVVVVPYLVSRSPEAFHALLVREGVTVLNQTPTAFRNLIHADLASGTPPSALALRYVIFGGEALELQMLRPWFERHGDRQPRLINMYGITETTVHVTYRPIGLDELDRNAGSVIGEPIPDLRLFVLDTNLVPVATGEVGEIHVGGAGVSRGYLNRPELTAERFFDWTAPDGARVRLYKTGDLARPLADGDLEYLGRSDHQVKIRGFRIETGEIESVLARHPSIRACAVIARNDLGEGDARLVAYVVPAATRVSQTELREHLAASVPDYMIPGAFVELDALPLTENGKLDRRALPAPARQRPELVSDYEPPVGTLETLLCQAMGELLAIDTVGRHDNFFELGGDSMLATRLLQRVAQAREPGSVIPTALLFRNPTAAALAASLEGRDAADIDPSRFASAYRAGHAAADEPIAIVAMAGRFPGAADVEAFWRNLCEGRDTITFFAPDDLDPAVGAQERNDPAYVPARGVIDGVEQFDAAFFGISPREAELMDPQQRIFLELAWECMERAGHVPDASGPVGVFAGMFNASYFQRHVAAHPELIERVGAFQVMLDNEKDFIATRVAHKLGLTGPAISVHTACSTSLVAICQAADSLRLGQCDMALAGGITVTCPPRSGYFHQEGAMLSPDGHTRPFDADAGGTVFSDGGAVVLLKRLSDALADGNHVFAVIRAGAVNNDGGGKASFTAPSSEGQAAVIAMAHDRARIDPRSISYVETHGTATPVGDPIEIEGLTRAFRRRTSDVGFCRIGSVKSNVGHLVIAAGATGVIKTALALDQGRIPGTVHFRAPNPSIDFAGSPFVVNATLSEWPAADGPRRAGVSSFGVGGTNAHVVLEEAPEAPASEPAEGPQLLVLSARTPAAVARAATRLADHLEEHADANLADVAWTLAEGRKAFAHRIAVVADDVAGAVTQLRSPETAAAAARTKPARASDAVFLFPGQGATYPGMGRALYESEPAFRIAFDDCADALRQELGFDLRERVFSDDPEALLPTAIMQPATFAIEYALAQFWMSHGLAPAAMIGHSVGEFVAATLAGVFALPDALRLVARRGALMQAQPAGGMLSVRMPLDRLMAQLTDDLSLAAENAPGSCVVSGPHEAIARFQAQLEAEGVACRALRTSHAFHSRMMDPVVAPFRAEVAALTLSAPRIPIVSTASGDWLDAASAMSPDYWAAHLREPVRFATALGRVLDTPARVLLEVGPRTTLASLSRQHPGMQQHHLVAVASLADAPAAELTSLRLATGQLWARGVAIDPAMFDRRNVRARVLLPTYPFERQRYWVEAATAPVSNVVPHPALAAAHVVETEQETVPAEASSSVGEDGFARLTERLKDLFQETAGFDLADADVDANFMELGLDSLMLTQVSLQLQKAFGVKISFRQLMGECSSIGSLARVLEQAMPAEGGQRAAAQAVRQESAPRDVATSAESNAAPSQVQYDVKKAFGAIARIDNSGGIALDAHQRERLDAYMQRYVARTRQSKAYTGRHRQHLADPRVVNGFRPLTKEITYPIVVERSKGSHLWDLDGNEYVDAVNGFGMSLFGWQPDFVLAAIKEQLDRGYEIGPQHPLAGEVTQLVCELTGHERAALCNTGSEAVLGALRIARTVTGRDTIVVFTGAYHGINDEVIVRGTRGYAAVPAAPGILRNTSEHVIVLDYGTPEALQVIRERAHGIAAVLVEPVQSRRPGFQPIEFLRELRQVTTDAGALMIFDEVVTGFRSHPGGVQALFGVRADMCTYGKVIGGGYPIGVIAGRRECMDALDGGHWDFGDDSLPTVGVTYFAGTFVRHPLALAAARAVLGHLRSAGPQLQETLGANAAGMCAALNAICAETGAPIEVRHFASVWKIVFLEEHPLQDLLFGMMRLRGVHILENFPSFLTTAHSAADIAAIVQAFRESVLELQAAGFLPSRAAALPADVDAATVAPAPAEVVVLDARRPVVPGARLGRGPDGHLAWFVPDPDRAGKFLKVGT</sequence>
<feature type="domain" description="Carrier" evidence="6">
    <location>
        <begin position="536"/>
        <end position="613"/>
    </location>
</feature>
<dbReference type="Pfam" id="PF00550">
    <property type="entry name" value="PP-binding"/>
    <property type="match status" value="2"/>
</dbReference>
<feature type="domain" description="Carrier" evidence="6">
    <location>
        <begin position="1544"/>
        <end position="1619"/>
    </location>
</feature>
<dbReference type="Gene3D" id="3.40.47.10">
    <property type="match status" value="1"/>
</dbReference>
<dbReference type="Pfam" id="PF13193">
    <property type="entry name" value="AMP-binding_C"/>
    <property type="match status" value="1"/>
</dbReference>
<dbReference type="InterPro" id="IPR025110">
    <property type="entry name" value="AMP-bd_C"/>
</dbReference>
<feature type="domain" description="Ketosynthase family 3 (KS3)" evidence="7">
    <location>
        <begin position="634"/>
        <end position="1059"/>
    </location>
</feature>
<dbReference type="Gene3D" id="1.10.1200.10">
    <property type="entry name" value="ACP-like"/>
    <property type="match status" value="2"/>
</dbReference>
<dbReference type="Pfam" id="PF02801">
    <property type="entry name" value="Ketoacyl-synt_C"/>
    <property type="match status" value="1"/>
</dbReference>
<dbReference type="InterPro" id="IPR000873">
    <property type="entry name" value="AMP-dep_synth/lig_dom"/>
</dbReference>
<dbReference type="SMART" id="SM00823">
    <property type="entry name" value="PKS_PP"/>
    <property type="match status" value="2"/>
</dbReference>
<dbReference type="InterPro" id="IPR018201">
    <property type="entry name" value="Ketoacyl_synth_AS"/>
</dbReference>
<keyword evidence="5" id="KW-0663">Pyridoxal phosphate</keyword>
<proteinExistence type="predicted"/>
<dbReference type="Pfam" id="PF00698">
    <property type="entry name" value="Acyl_transf_1"/>
    <property type="match status" value="1"/>
</dbReference>
<dbReference type="Gene3D" id="3.30.300.30">
    <property type="match status" value="1"/>
</dbReference>
<reference evidence="9" key="1">
    <citation type="journal article" date="2019" name="Int. J. Syst. Evol. Microbiol.">
        <title>The Global Catalogue of Microorganisms (GCM) 10K type strain sequencing project: providing services to taxonomists for standard genome sequencing and annotation.</title>
        <authorList>
            <consortium name="The Broad Institute Genomics Platform"/>
            <consortium name="The Broad Institute Genome Sequencing Center for Infectious Disease"/>
            <person name="Wu L."/>
            <person name="Ma J."/>
        </authorList>
    </citation>
    <scope>NUCLEOTIDE SEQUENCE [LARGE SCALE GENOMIC DNA]</scope>
    <source>
        <strain evidence="9">KACC 11407</strain>
    </source>
</reference>
<keyword evidence="3" id="KW-0597">Phosphoprotein</keyword>
<dbReference type="InterPro" id="IPR016039">
    <property type="entry name" value="Thiolase-like"/>
</dbReference>
<dbReference type="PROSITE" id="PS52004">
    <property type="entry name" value="KS3_2"/>
    <property type="match status" value="1"/>
</dbReference>
<dbReference type="SUPFAM" id="SSF55048">
    <property type="entry name" value="Probable ACP-binding domain of malonyl-CoA ACP transacylase"/>
    <property type="match status" value="1"/>
</dbReference>
<dbReference type="InterPro" id="IPR020841">
    <property type="entry name" value="PKS_Beta-ketoAc_synthase_dom"/>
</dbReference>
<dbReference type="SUPFAM" id="SSF56801">
    <property type="entry name" value="Acetyl-CoA synthetase-like"/>
    <property type="match status" value="1"/>
</dbReference>
<dbReference type="InterPro" id="IPR036736">
    <property type="entry name" value="ACP-like_sf"/>
</dbReference>
<dbReference type="InterPro" id="IPR014030">
    <property type="entry name" value="Ketoacyl_synth_N"/>
</dbReference>
<dbReference type="EMBL" id="JBHSNM010000001">
    <property type="protein sequence ID" value="MFC5568915.1"/>
    <property type="molecule type" value="Genomic_DNA"/>
</dbReference>
<dbReference type="PROSITE" id="PS00012">
    <property type="entry name" value="PHOSPHOPANTETHEINE"/>
    <property type="match status" value="1"/>
</dbReference>
<evidence type="ECO:0000256" key="4">
    <source>
        <dbReference type="ARBA" id="ARBA00022679"/>
    </source>
</evidence>
<dbReference type="PROSITE" id="PS50075">
    <property type="entry name" value="CARRIER"/>
    <property type="match status" value="2"/>
</dbReference>
<protein>
    <submittedName>
        <fullName evidence="8">Amino acid adenylation domain-containing protein</fullName>
    </submittedName>
</protein>
<dbReference type="InterPro" id="IPR014043">
    <property type="entry name" value="Acyl_transferase_dom"/>
</dbReference>
<dbReference type="InterPro" id="IPR042099">
    <property type="entry name" value="ANL_N_sf"/>
</dbReference>
<evidence type="ECO:0000256" key="1">
    <source>
        <dbReference type="ARBA" id="ARBA00005194"/>
    </source>
</evidence>
<dbReference type="InterPro" id="IPR014031">
    <property type="entry name" value="Ketoacyl_synth_C"/>
</dbReference>
<dbReference type="PANTHER" id="PTHR43775">
    <property type="entry name" value="FATTY ACID SYNTHASE"/>
    <property type="match status" value="1"/>
</dbReference>
<dbReference type="SUPFAM" id="SSF52151">
    <property type="entry name" value="FabD/lysophospholipase-like"/>
    <property type="match status" value="1"/>
</dbReference>
<dbReference type="Gene3D" id="3.90.1150.10">
    <property type="entry name" value="Aspartate Aminotransferase, domain 1"/>
    <property type="match status" value="1"/>
</dbReference>
<keyword evidence="4" id="KW-0808">Transferase</keyword>
<dbReference type="InterPro" id="IPR015422">
    <property type="entry name" value="PyrdxlP-dep_Trfase_small"/>
</dbReference>
<comment type="pathway">
    <text evidence="1">Lipid metabolism; fatty acid biosynthesis.</text>
</comment>
<evidence type="ECO:0000256" key="5">
    <source>
        <dbReference type="ARBA" id="ARBA00022898"/>
    </source>
</evidence>
<dbReference type="InterPro" id="IPR009081">
    <property type="entry name" value="PP-bd_ACP"/>
</dbReference>
<dbReference type="InterPro" id="IPR020806">
    <property type="entry name" value="PKS_PP-bd"/>
</dbReference>
<evidence type="ECO:0000259" key="6">
    <source>
        <dbReference type="PROSITE" id="PS50075"/>
    </source>
</evidence>
<dbReference type="Proteomes" id="UP001596036">
    <property type="component" value="Unassembled WGS sequence"/>
</dbReference>
<organism evidence="8 9">
    <name type="scientific">Lysobacter yangpyeongensis</name>
    <dbReference type="NCBI Taxonomy" id="346182"/>
    <lineage>
        <taxon>Bacteria</taxon>
        <taxon>Pseudomonadati</taxon>
        <taxon>Pseudomonadota</taxon>
        <taxon>Gammaproteobacteria</taxon>
        <taxon>Lysobacterales</taxon>
        <taxon>Lysobacteraceae</taxon>
        <taxon>Lysobacter</taxon>
    </lineage>
</organism>
<dbReference type="Pfam" id="PF22621">
    <property type="entry name" value="CurL-like_PKS_C"/>
    <property type="match status" value="1"/>
</dbReference>
<keyword evidence="2" id="KW-0596">Phosphopantetheine</keyword>
<evidence type="ECO:0000313" key="9">
    <source>
        <dbReference type="Proteomes" id="UP001596036"/>
    </source>
</evidence>
<dbReference type="SMART" id="SM00825">
    <property type="entry name" value="PKS_KS"/>
    <property type="match status" value="1"/>
</dbReference>
<dbReference type="SMART" id="SM00827">
    <property type="entry name" value="PKS_AT"/>
    <property type="match status" value="1"/>
</dbReference>